<evidence type="ECO:0000259" key="1">
    <source>
        <dbReference type="Pfam" id="PF12807"/>
    </source>
</evidence>
<dbReference type="AlphaFoldDB" id="A0A427AUG1"/>
<gene>
    <name evidence="2" type="ORF">B296_00009765</name>
</gene>
<reference evidence="2 3" key="1">
    <citation type="journal article" date="2014" name="Agronomy (Basel)">
        <title>A Draft Genome Sequence for Ensete ventricosum, the Drought-Tolerant Tree Against Hunger.</title>
        <authorList>
            <person name="Harrison J."/>
            <person name="Moore K.A."/>
            <person name="Paszkiewicz K."/>
            <person name="Jones T."/>
            <person name="Grant M."/>
            <person name="Ambacheew D."/>
            <person name="Muzemil S."/>
            <person name="Studholme D.J."/>
        </authorList>
    </citation>
    <scope>NUCLEOTIDE SEQUENCE [LARGE SCALE GENOMIC DNA]</scope>
</reference>
<accession>A0A427AUG1</accession>
<dbReference type="Pfam" id="PF12807">
    <property type="entry name" value="eIF3_p135"/>
    <property type="match status" value="1"/>
</dbReference>
<sequence>MKNVKLPFEEPKVETTTTEDACKLKDLLPEPAYTRLQESKTGLHMKSPQELTEMALRYYDEVALPKLVLDFGSLELSPVDGRTLTDFMHTRGLRMHSLGRVVKLSEKLSHVQSLCIHEMIVRAFKHVIRAVIATVSDTRDLSISIAAMLNLLLGLPDSGVSHSSVPVHTLVWRWLEVFLKRRYDWELTVSNYCDIRKYAILRGLCHKVGIELAPKDFDMDSAFPFDKLDIISLVPVHKQVACSSADGRQLLESSKTALDKGKLEDAVSYGTKVDAYTGYPAS</sequence>
<dbReference type="PANTHER" id="PTHR12601:SF17">
    <property type="entry name" value="PROTEIN REDUCED CHLOROPLAST COVERAGE 1"/>
    <property type="match status" value="1"/>
</dbReference>
<feature type="domain" description="CLU central" evidence="1">
    <location>
        <begin position="76"/>
        <end position="218"/>
    </location>
</feature>
<dbReference type="InterPro" id="IPR033646">
    <property type="entry name" value="CLU-central"/>
</dbReference>
<organism evidence="2 3">
    <name type="scientific">Ensete ventricosum</name>
    <name type="common">Abyssinian banana</name>
    <name type="synonym">Musa ensete</name>
    <dbReference type="NCBI Taxonomy" id="4639"/>
    <lineage>
        <taxon>Eukaryota</taxon>
        <taxon>Viridiplantae</taxon>
        <taxon>Streptophyta</taxon>
        <taxon>Embryophyta</taxon>
        <taxon>Tracheophyta</taxon>
        <taxon>Spermatophyta</taxon>
        <taxon>Magnoliopsida</taxon>
        <taxon>Liliopsida</taxon>
        <taxon>Zingiberales</taxon>
        <taxon>Musaceae</taxon>
        <taxon>Ensete</taxon>
    </lineage>
</organism>
<dbReference type="CDD" id="cd15466">
    <property type="entry name" value="CLU-central"/>
    <property type="match status" value="1"/>
</dbReference>
<evidence type="ECO:0000313" key="3">
    <source>
        <dbReference type="Proteomes" id="UP000287651"/>
    </source>
</evidence>
<dbReference type="GO" id="GO:0005737">
    <property type="term" value="C:cytoplasm"/>
    <property type="evidence" value="ECO:0007669"/>
    <property type="project" value="TreeGrafter"/>
</dbReference>
<proteinExistence type="predicted"/>
<name>A0A427AUG1_ENSVE</name>
<evidence type="ECO:0000313" key="2">
    <source>
        <dbReference type="EMBL" id="RRT79757.1"/>
    </source>
</evidence>
<protein>
    <recommendedName>
        <fullName evidence="1">CLU central domain-containing protein</fullName>
    </recommendedName>
</protein>
<dbReference type="InterPro" id="IPR027523">
    <property type="entry name" value="CLU_prot"/>
</dbReference>
<dbReference type="PANTHER" id="PTHR12601">
    <property type="entry name" value="EUKARYOTIC TRANSLATION INITIATION FACTOR 3 SUBUNIT EIF-3"/>
    <property type="match status" value="1"/>
</dbReference>
<dbReference type="Proteomes" id="UP000287651">
    <property type="component" value="Unassembled WGS sequence"/>
</dbReference>
<dbReference type="EMBL" id="AMZH03001318">
    <property type="protein sequence ID" value="RRT79757.1"/>
    <property type="molecule type" value="Genomic_DNA"/>
</dbReference>
<comment type="caution">
    <text evidence="2">The sequence shown here is derived from an EMBL/GenBank/DDBJ whole genome shotgun (WGS) entry which is preliminary data.</text>
</comment>